<dbReference type="PANTHER" id="PTHR46343:SF2">
    <property type="entry name" value="SUSHI_VON WILLEBRAND FACTOR TYPE A_EGF_PENTRAXIN DOMAIN-CONTAINING 1"/>
    <property type="match status" value="1"/>
</dbReference>
<dbReference type="Proteomes" id="UP001600039">
    <property type="component" value="Unassembled WGS sequence"/>
</dbReference>
<dbReference type="InterPro" id="IPR013783">
    <property type="entry name" value="Ig-like_fold"/>
</dbReference>
<feature type="domain" description="HYR-like" evidence="1">
    <location>
        <begin position="201"/>
        <end position="274"/>
    </location>
</feature>
<dbReference type="InterPro" id="IPR043555">
    <property type="entry name" value="SRPX-like"/>
</dbReference>
<evidence type="ECO:0000313" key="3">
    <source>
        <dbReference type="Proteomes" id="UP001600039"/>
    </source>
</evidence>
<feature type="domain" description="HYR-like" evidence="1">
    <location>
        <begin position="119"/>
        <end position="192"/>
    </location>
</feature>
<name>A0ABW6HRN9_9FLAO</name>
<dbReference type="EMBL" id="JBHZQA010000034">
    <property type="protein sequence ID" value="MFE3849505.1"/>
    <property type="molecule type" value="Genomic_DNA"/>
</dbReference>
<reference evidence="2 3" key="1">
    <citation type="submission" date="2024-06" db="EMBL/GenBank/DDBJ databases">
        <title>Flavobacterium spp. isolated from glacier.</title>
        <authorList>
            <person name="Han D."/>
        </authorList>
    </citation>
    <scope>NUCLEOTIDE SEQUENCE [LARGE SCALE GENOMIC DNA]</scope>
    <source>
        <strain evidence="2 3">LB3P45</strain>
    </source>
</reference>
<feature type="domain" description="HYR-like" evidence="1">
    <location>
        <begin position="37"/>
        <end position="110"/>
    </location>
</feature>
<feature type="domain" description="HYR-like" evidence="1">
    <location>
        <begin position="284"/>
        <end position="355"/>
    </location>
</feature>
<dbReference type="Pfam" id="PF23237">
    <property type="entry name" value="HYR_4C"/>
    <property type="match status" value="4"/>
</dbReference>
<sequence>ANRYSIARTYTATDVCGNASSATQTITVDDQTAPVITSIPANTTVSCASAVPAFNHNGVVATDNCIGTVTITHADVVTPGSCANRYSIARTYTATDVCGNASSATQTITVDDQTAPVITSIPANTTVSSASAVPAFNHNAVVATDNCIETVTITHADVVTPGSCANRYAIARTYTATDACGNASSATQTITVNDQTAPVITSIPANTTVSCTSAVPGFNDNTVVATDNCLGTVTITHADVVTPGSCANRYSIARTYTATDACGNASSATQTITVNDQTAPAITSIPANTSVSCASAVPEFNDNAVVATDNCIGTVTITHADVVTPGSCANRYSIARTYTVTDACGNTSSATQTIIVNDQTAPVITSVPANTSVSCASAVPGFNDNAVVATDNCIGTVTITHADVVTPGSCANRYSIARTYTATDAC</sequence>
<dbReference type="PANTHER" id="PTHR46343">
    <property type="entry name" value="HYR DOMAIN-CONTAINING PROTEIN"/>
    <property type="match status" value="1"/>
</dbReference>
<dbReference type="Gene3D" id="2.60.40.10">
    <property type="entry name" value="Immunoglobulins"/>
    <property type="match status" value="3"/>
</dbReference>
<evidence type="ECO:0000259" key="1">
    <source>
        <dbReference type="Pfam" id="PF23237"/>
    </source>
</evidence>
<proteinExistence type="predicted"/>
<keyword evidence="3" id="KW-1185">Reference proteome</keyword>
<evidence type="ECO:0000313" key="2">
    <source>
        <dbReference type="EMBL" id="MFE3849505.1"/>
    </source>
</evidence>
<protein>
    <submittedName>
        <fullName evidence="2">Gliding motility-associated C-terminal domain-containing protein</fullName>
    </submittedName>
</protein>
<organism evidence="2 3">
    <name type="scientific">Flavobacterium fructosi</name>
    <dbReference type="NCBI Taxonomy" id="3230416"/>
    <lineage>
        <taxon>Bacteria</taxon>
        <taxon>Pseudomonadati</taxon>
        <taxon>Bacteroidota</taxon>
        <taxon>Flavobacteriia</taxon>
        <taxon>Flavobacteriales</taxon>
        <taxon>Flavobacteriaceae</taxon>
        <taxon>Flavobacterium</taxon>
    </lineage>
</organism>
<accession>A0ABW6HRN9</accession>
<gene>
    <name evidence="2" type="ORF">ACFX5D_16235</name>
</gene>
<comment type="caution">
    <text evidence="2">The sequence shown here is derived from an EMBL/GenBank/DDBJ whole genome shotgun (WGS) entry which is preliminary data.</text>
</comment>
<feature type="non-terminal residue" evidence="2">
    <location>
        <position position="1"/>
    </location>
</feature>
<feature type="non-terminal residue" evidence="2">
    <location>
        <position position="426"/>
    </location>
</feature>
<dbReference type="InterPro" id="IPR057078">
    <property type="entry name" value="HYR-4C"/>
</dbReference>